<reference evidence="2" key="1">
    <citation type="submission" date="2015-03" db="EMBL/GenBank/DDBJ databases">
        <title>Characterization of two novel Thaumarchaeota isolated from the Northern Adriatic Sea.</title>
        <authorList>
            <person name="Bayer B."/>
            <person name="Vojvoda J."/>
            <person name="Offre P."/>
            <person name="Srivastava A."/>
            <person name="Elisabeth N."/>
            <person name="Garcia J.A.L."/>
            <person name="Schleper C."/>
            <person name="Herndl G.J."/>
        </authorList>
    </citation>
    <scope>NUCLEOTIDE SEQUENCE [LARGE SCALE GENOMIC DNA]</scope>
    <source>
        <strain evidence="2">NF5</strain>
    </source>
</reference>
<evidence type="ECO:0000313" key="1">
    <source>
        <dbReference type="EMBL" id="AJW70434.1"/>
    </source>
</evidence>
<evidence type="ECO:0000313" key="2">
    <source>
        <dbReference type="Proteomes" id="UP000032408"/>
    </source>
</evidence>
<dbReference type="AlphaFoldDB" id="A0A0D5C0X3"/>
<name>A0A0D5C0X3_9ARCH</name>
<dbReference type="Proteomes" id="UP000032408">
    <property type="component" value="Chromosome"/>
</dbReference>
<dbReference type="EMBL" id="CP011070">
    <property type="protein sequence ID" value="AJW70434.1"/>
    <property type="molecule type" value="Genomic_DNA"/>
</dbReference>
<dbReference type="NCBIfam" id="NF038353">
    <property type="entry name" value="FxLYD_dom"/>
    <property type="match status" value="2"/>
</dbReference>
<keyword evidence="2" id="KW-1185">Reference proteome</keyword>
<proteinExistence type="predicted"/>
<reference evidence="1 2" key="2">
    <citation type="journal article" date="2016" name="ISME J.">
        <title>Physiological and genomic characterization of two novel marine thaumarchaeal strains indicates niche differentiation.</title>
        <authorList>
            <person name="Bayer B."/>
            <person name="Vojvoda J."/>
            <person name="Offre P."/>
            <person name="Alves R.J."/>
            <person name="Elisabeth N.H."/>
            <person name="Garcia J.A."/>
            <person name="Volland J.M."/>
            <person name="Srivastava A."/>
            <person name="Schleper C."/>
            <person name="Herndl G.J."/>
        </authorList>
    </citation>
    <scope>NUCLEOTIDE SEQUENCE [LARGE SCALE GENOMIC DNA]</scope>
    <source>
        <strain evidence="1 2">NF5</strain>
    </source>
</reference>
<dbReference type="GeneID" id="24819969"/>
<dbReference type="RefSeq" id="WP_048115778.1">
    <property type="nucleotide sequence ID" value="NZ_CP011070.1"/>
</dbReference>
<dbReference type="HOGENOM" id="CLU_1096678_0_0_2"/>
<dbReference type="InterPro" id="IPR047676">
    <property type="entry name" value="FxLYD_dom"/>
</dbReference>
<sequence length="253" mass="27900">MEQVFIIIFLITGIITPVFGEVFIENDQQFIGDDKSLHVVGEITNNLKVPLSQINVIITLFDENKNQILVKEVNSLVNTIMPGMKGPFELILPSNEAKDTKSYSLNLDYELSHPKSQVIDITESELSTDNHNNLIITGVVKNNGYITANTVAIIATLYDVEGNVAGVSRIHPEPDYLGVNDNAFFLVTIPDKIQNSQIKEYTLIAESEEYAAVPEFPISTLVLLAITLSAYIGITRFSGKIITNLISATNLKS</sequence>
<organism evidence="1 2">
    <name type="scientific">Nitrosopumilus adriaticus</name>
    <dbReference type="NCBI Taxonomy" id="1580092"/>
    <lineage>
        <taxon>Archaea</taxon>
        <taxon>Nitrososphaerota</taxon>
        <taxon>Nitrososphaeria</taxon>
        <taxon>Nitrosopumilales</taxon>
        <taxon>Nitrosopumilaceae</taxon>
        <taxon>Nitrosopumilus</taxon>
    </lineage>
</organism>
<gene>
    <name evidence="1" type="ORF">NADRNF5_0740</name>
</gene>
<protein>
    <recommendedName>
        <fullName evidence="3">DUF3426 domain-containing protein</fullName>
    </recommendedName>
</protein>
<accession>A0A0D5C0X3</accession>
<dbReference type="OrthoDB" id="2701at2157"/>
<dbReference type="KEGG" id="nin:NADRNF5_0740"/>
<evidence type="ECO:0008006" key="3">
    <source>
        <dbReference type="Google" id="ProtNLM"/>
    </source>
</evidence>